<name>A0A381P0C1_9ZZZZ</name>
<evidence type="ECO:0000259" key="3">
    <source>
        <dbReference type="Pfam" id="PF01555"/>
    </source>
</evidence>
<dbReference type="GO" id="GO:0003677">
    <property type="term" value="F:DNA binding"/>
    <property type="evidence" value="ECO:0007669"/>
    <property type="project" value="InterPro"/>
</dbReference>
<accession>A0A381P0C1</accession>
<protein>
    <recommendedName>
        <fullName evidence="3">DNA methylase N-4/N-6 domain-containing protein</fullName>
    </recommendedName>
</protein>
<dbReference type="InterPro" id="IPR002941">
    <property type="entry name" value="DNA_methylase_N4/N6"/>
</dbReference>
<reference evidence="4" key="1">
    <citation type="submission" date="2018-05" db="EMBL/GenBank/DDBJ databases">
        <authorList>
            <person name="Lanie J.A."/>
            <person name="Ng W.-L."/>
            <person name="Kazmierczak K.M."/>
            <person name="Andrzejewski T.M."/>
            <person name="Davidsen T.M."/>
            <person name="Wayne K.J."/>
            <person name="Tettelin H."/>
            <person name="Glass J.I."/>
            <person name="Rusch D."/>
            <person name="Podicherti R."/>
            <person name="Tsui H.-C.T."/>
            <person name="Winkler M.E."/>
        </authorList>
    </citation>
    <scope>NUCLEOTIDE SEQUENCE</scope>
</reference>
<keyword evidence="1" id="KW-0489">Methyltransferase</keyword>
<dbReference type="InterPro" id="IPR029063">
    <property type="entry name" value="SAM-dependent_MTases_sf"/>
</dbReference>
<dbReference type="PRINTS" id="PR00508">
    <property type="entry name" value="S21N4MTFRASE"/>
</dbReference>
<dbReference type="Pfam" id="PF01555">
    <property type="entry name" value="N6_N4_Mtase"/>
    <property type="match status" value="1"/>
</dbReference>
<evidence type="ECO:0000313" key="4">
    <source>
        <dbReference type="EMBL" id="SUZ59859.1"/>
    </source>
</evidence>
<dbReference type="GO" id="GO:0008170">
    <property type="term" value="F:N-methyltransferase activity"/>
    <property type="evidence" value="ECO:0007669"/>
    <property type="project" value="InterPro"/>
</dbReference>
<feature type="domain" description="DNA methylase N-4/N-6" evidence="3">
    <location>
        <begin position="62"/>
        <end position="260"/>
    </location>
</feature>
<dbReference type="EMBL" id="UINC01000703">
    <property type="protein sequence ID" value="SUZ59859.1"/>
    <property type="molecule type" value="Genomic_DNA"/>
</dbReference>
<dbReference type="SUPFAM" id="SSF53335">
    <property type="entry name" value="S-adenosyl-L-methionine-dependent methyltransferases"/>
    <property type="match status" value="1"/>
</dbReference>
<evidence type="ECO:0000256" key="2">
    <source>
        <dbReference type="ARBA" id="ARBA00022679"/>
    </source>
</evidence>
<dbReference type="Gene3D" id="3.40.50.150">
    <property type="entry name" value="Vaccinia Virus protein VP39"/>
    <property type="match status" value="1"/>
</dbReference>
<sequence length="270" mass="31167">MNKSLFTNPLETSPGLTIDDLNKYLPAIHTVEDMTMTAEQMQEGLFLVKCLDGLKQIPDQSIDLIIADPPEDPWNTLETQNSRMTLQDYYQWNTKWLTEAQRTLKNTGGIYLLTNWHYSSMYHGLLSNHFKIRSRITWRDRLAREKPRIPTWTNEAADIWFATKSDDFLFNQKAVSVEADRQELLNNPVGSNLWMDIPGSLDENGGKPQELFMRILQTSSFKLNWVLDPFMRTGDVGLAAKQCGRRFIGFEADKDSLLLAMKRIDQKDKS</sequence>
<dbReference type="AlphaFoldDB" id="A0A381P0C1"/>
<proteinExistence type="predicted"/>
<gene>
    <name evidence="4" type="ORF">METZ01_LOCUS12713</name>
</gene>
<organism evidence="4">
    <name type="scientific">marine metagenome</name>
    <dbReference type="NCBI Taxonomy" id="408172"/>
    <lineage>
        <taxon>unclassified sequences</taxon>
        <taxon>metagenomes</taxon>
        <taxon>ecological metagenomes</taxon>
    </lineage>
</organism>
<evidence type="ECO:0000256" key="1">
    <source>
        <dbReference type="ARBA" id="ARBA00022603"/>
    </source>
</evidence>
<keyword evidence="2" id="KW-0808">Transferase</keyword>
<dbReference type="GO" id="GO:0032259">
    <property type="term" value="P:methylation"/>
    <property type="evidence" value="ECO:0007669"/>
    <property type="project" value="UniProtKB-KW"/>
</dbReference>
<dbReference type="InterPro" id="IPR001091">
    <property type="entry name" value="RM_Methyltransferase"/>
</dbReference>